<organism evidence="1 2">
    <name type="scientific">Taxus chinensis</name>
    <name type="common">Chinese yew</name>
    <name type="synonym">Taxus wallichiana var. chinensis</name>
    <dbReference type="NCBI Taxonomy" id="29808"/>
    <lineage>
        <taxon>Eukaryota</taxon>
        <taxon>Viridiplantae</taxon>
        <taxon>Streptophyta</taxon>
        <taxon>Embryophyta</taxon>
        <taxon>Tracheophyta</taxon>
        <taxon>Spermatophyta</taxon>
        <taxon>Pinopsida</taxon>
        <taxon>Pinidae</taxon>
        <taxon>Conifers II</taxon>
        <taxon>Cupressales</taxon>
        <taxon>Taxaceae</taxon>
        <taxon>Taxus</taxon>
    </lineage>
</organism>
<reference evidence="1 2" key="1">
    <citation type="journal article" date="2021" name="Nat. Plants">
        <title>The Taxus genome provides insights into paclitaxel biosynthesis.</title>
        <authorList>
            <person name="Xiong X."/>
            <person name="Gou J."/>
            <person name="Liao Q."/>
            <person name="Li Y."/>
            <person name="Zhou Q."/>
            <person name="Bi G."/>
            <person name="Li C."/>
            <person name="Du R."/>
            <person name="Wang X."/>
            <person name="Sun T."/>
            <person name="Guo L."/>
            <person name="Liang H."/>
            <person name="Lu P."/>
            <person name="Wu Y."/>
            <person name="Zhang Z."/>
            <person name="Ro D.K."/>
            <person name="Shang Y."/>
            <person name="Huang S."/>
            <person name="Yan J."/>
        </authorList>
    </citation>
    <scope>NUCLEOTIDE SEQUENCE [LARGE SCALE GENOMIC DNA]</scope>
    <source>
        <strain evidence="1">Ta-2019</strain>
    </source>
</reference>
<sequence length="123" mass="14452">TECTLKSALCESLGKEKQMEYSEDGLSVGTSRFFNHVEVKEQTKEPSQDKNNEQCYPEQCFLGSSLYYGGPDEIYDIEQRRMEGHNEVKMAVKQLEEAMDPFHLEYTTRGNWWQGYWNRHNIV</sequence>
<protein>
    <submittedName>
        <fullName evidence="1">Uncharacterized protein</fullName>
    </submittedName>
</protein>
<evidence type="ECO:0000313" key="1">
    <source>
        <dbReference type="EMBL" id="KAH9319179.1"/>
    </source>
</evidence>
<name>A0AA38G9C8_TAXCH</name>
<keyword evidence="2" id="KW-1185">Reference proteome</keyword>
<accession>A0AA38G9C8</accession>
<dbReference type="PANTHER" id="PTHR33738">
    <property type="entry name" value="EMB|CAB82975.1"/>
    <property type="match status" value="1"/>
</dbReference>
<dbReference type="Proteomes" id="UP000824469">
    <property type="component" value="Unassembled WGS sequence"/>
</dbReference>
<feature type="non-terminal residue" evidence="1">
    <location>
        <position position="123"/>
    </location>
</feature>
<comment type="caution">
    <text evidence="1">The sequence shown here is derived from an EMBL/GenBank/DDBJ whole genome shotgun (WGS) entry which is preliminary data.</text>
</comment>
<dbReference type="AlphaFoldDB" id="A0AA38G9C8"/>
<evidence type="ECO:0000313" key="2">
    <source>
        <dbReference type="Proteomes" id="UP000824469"/>
    </source>
</evidence>
<dbReference type="PANTHER" id="PTHR33738:SF8">
    <property type="entry name" value="OS05G0454500 PROTEIN"/>
    <property type="match status" value="1"/>
</dbReference>
<proteinExistence type="predicted"/>
<dbReference type="EMBL" id="JAHRHJ020000004">
    <property type="protein sequence ID" value="KAH9319179.1"/>
    <property type="molecule type" value="Genomic_DNA"/>
</dbReference>
<gene>
    <name evidence="1" type="ORF">KI387_020948</name>
</gene>
<feature type="non-terminal residue" evidence="1">
    <location>
        <position position="1"/>
    </location>
</feature>